<gene>
    <name evidence="6" type="ORF">IAC43_05005</name>
</gene>
<dbReference type="AlphaFoldDB" id="A0A9D1H7L8"/>
<reference evidence="6" key="2">
    <citation type="journal article" date="2021" name="PeerJ">
        <title>Extensive microbial diversity within the chicken gut microbiome revealed by metagenomics and culture.</title>
        <authorList>
            <person name="Gilroy R."/>
            <person name="Ravi A."/>
            <person name="Getino M."/>
            <person name="Pursley I."/>
            <person name="Horton D.L."/>
            <person name="Alikhan N.F."/>
            <person name="Baker D."/>
            <person name="Gharbi K."/>
            <person name="Hall N."/>
            <person name="Watson M."/>
            <person name="Adriaenssens E.M."/>
            <person name="Foster-Nyarko E."/>
            <person name="Jarju S."/>
            <person name="Secka A."/>
            <person name="Antonio M."/>
            <person name="Oren A."/>
            <person name="Chaudhuri R.R."/>
            <person name="La Ragione R."/>
            <person name="Hildebrand F."/>
            <person name="Pallen M.J."/>
        </authorList>
    </citation>
    <scope>NUCLEOTIDE SEQUENCE</scope>
    <source>
        <strain evidence="6">ChiBcec7-5410</strain>
    </source>
</reference>
<reference evidence="6" key="1">
    <citation type="submission" date="2020-10" db="EMBL/GenBank/DDBJ databases">
        <authorList>
            <person name="Gilroy R."/>
        </authorList>
    </citation>
    <scope>NUCLEOTIDE SEQUENCE</scope>
    <source>
        <strain evidence="6">ChiBcec7-5410</strain>
    </source>
</reference>
<feature type="domain" description="DUF4982" evidence="4">
    <location>
        <begin position="185"/>
        <end position="242"/>
    </location>
</feature>
<dbReference type="SUPFAM" id="SSF51445">
    <property type="entry name" value="(Trans)glycosidases"/>
    <property type="match status" value="1"/>
</dbReference>
<comment type="caution">
    <text evidence="6">The sequence shown here is derived from an EMBL/GenBank/DDBJ whole genome shotgun (WGS) entry which is preliminary data.</text>
</comment>
<evidence type="ECO:0000259" key="4">
    <source>
        <dbReference type="Pfam" id="PF16355"/>
    </source>
</evidence>
<keyword evidence="2" id="KW-0378">Hydrolase</keyword>
<dbReference type="EMBL" id="DVLW01000134">
    <property type="protein sequence ID" value="HIT94522.1"/>
    <property type="molecule type" value="Genomic_DNA"/>
</dbReference>
<evidence type="ECO:0000313" key="6">
    <source>
        <dbReference type="EMBL" id="HIT94522.1"/>
    </source>
</evidence>
<evidence type="ECO:0000313" key="7">
    <source>
        <dbReference type="Proteomes" id="UP000824160"/>
    </source>
</evidence>
<feature type="non-terminal residue" evidence="6">
    <location>
        <position position="1"/>
    </location>
</feature>
<dbReference type="InterPro" id="IPR051913">
    <property type="entry name" value="GH2_Domain-Containing"/>
</dbReference>
<dbReference type="InterPro" id="IPR040605">
    <property type="entry name" value="Glyco_hydro2_dom5"/>
</dbReference>
<dbReference type="PANTHER" id="PTHR42732:SF1">
    <property type="entry name" value="BETA-MANNOSIDASE"/>
    <property type="match status" value="1"/>
</dbReference>
<comment type="similarity">
    <text evidence="1">Belongs to the glycosyl hydrolase 2 family.</text>
</comment>
<evidence type="ECO:0000259" key="5">
    <source>
        <dbReference type="Pfam" id="PF18565"/>
    </source>
</evidence>
<accession>A0A9D1H7L8</accession>
<organism evidence="6 7">
    <name type="scientific">Candidatus Faecivivens stercoripullorum</name>
    <dbReference type="NCBI Taxonomy" id="2840805"/>
    <lineage>
        <taxon>Bacteria</taxon>
        <taxon>Bacillati</taxon>
        <taxon>Bacillota</taxon>
        <taxon>Clostridia</taxon>
        <taxon>Eubacteriales</taxon>
        <taxon>Oscillospiraceae</taxon>
        <taxon>Oscillospiraceae incertae sedis</taxon>
        <taxon>Candidatus Faecivivens</taxon>
    </lineage>
</organism>
<proteinExistence type="inferred from homology"/>
<keyword evidence="3" id="KW-0326">Glycosidase</keyword>
<evidence type="ECO:0000256" key="2">
    <source>
        <dbReference type="ARBA" id="ARBA00022801"/>
    </source>
</evidence>
<dbReference type="Pfam" id="PF16355">
    <property type="entry name" value="DUF4982"/>
    <property type="match status" value="1"/>
</dbReference>
<name>A0A9D1H7L8_9FIRM</name>
<dbReference type="PANTHER" id="PTHR42732">
    <property type="entry name" value="BETA-GALACTOSIDASE"/>
    <property type="match status" value="1"/>
</dbReference>
<dbReference type="InterPro" id="IPR017853">
    <property type="entry name" value="GH"/>
</dbReference>
<protein>
    <submittedName>
        <fullName evidence="6">DUF4982 domain-containing protein</fullName>
    </submittedName>
</protein>
<evidence type="ECO:0000256" key="1">
    <source>
        <dbReference type="ARBA" id="ARBA00007401"/>
    </source>
</evidence>
<dbReference type="Gene3D" id="3.20.20.80">
    <property type="entry name" value="Glycosidases"/>
    <property type="match status" value="1"/>
</dbReference>
<evidence type="ECO:0000256" key="3">
    <source>
        <dbReference type="ARBA" id="ARBA00023295"/>
    </source>
</evidence>
<dbReference type="Proteomes" id="UP000824160">
    <property type="component" value="Unassembled WGS sequence"/>
</dbReference>
<dbReference type="InterPro" id="IPR032311">
    <property type="entry name" value="DUF4982"/>
</dbReference>
<dbReference type="GO" id="GO:0016798">
    <property type="term" value="F:hydrolase activity, acting on glycosyl bonds"/>
    <property type="evidence" value="ECO:0007669"/>
    <property type="project" value="UniProtKB-KW"/>
</dbReference>
<feature type="domain" description="Glycoside hydrolase family 2" evidence="5">
    <location>
        <begin position="266"/>
        <end position="353"/>
    </location>
</feature>
<dbReference type="InterPro" id="IPR013783">
    <property type="entry name" value="Ig-like_fold"/>
</dbReference>
<sequence length="355" mass="39246">MGGIIEDILGKEAIARNQESEVNSLMLAFATRMDDIVRHPVVTQAIEESYTAVDLCGYNYMDARYREDHKRYPHRVIVGSETNALRIADNWALILDCPHVIGDFCWTAMDYIGESAPGQFAATCGDLDLTGKRKAKSYYRETVWGLRDTPAILVGRPEKFGKPENLGNWGWTDAIPSWTLHGSEGKMVQVSVYADADEIELYLNGQSLERKPIGHPQQYIAQFDVAYQPGELTAVAYRDGKEYLRASLVTAGQAAKLTIQPEPMEKGDRIAFVPIQIADKDGNLVTCQDRPVTLTVEGGQCLGFGSADTASSENFYDMTRTSFDGQLLAIIRREDGHPVRLTVSAEGLESAAVEI</sequence>
<dbReference type="Pfam" id="PF18565">
    <property type="entry name" value="Glyco_hydro2_C5"/>
    <property type="match status" value="1"/>
</dbReference>
<dbReference type="Gene3D" id="2.60.40.10">
    <property type="entry name" value="Immunoglobulins"/>
    <property type="match status" value="2"/>
</dbReference>